<evidence type="ECO:0000256" key="2">
    <source>
        <dbReference type="ARBA" id="ARBA00023315"/>
    </source>
</evidence>
<dbReference type="GO" id="GO:0003841">
    <property type="term" value="F:1-acylglycerol-3-phosphate O-acyltransferase activity"/>
    <property type="evidence" value="ECO:0007669"/>
    <property type="project" value="TreeGrafter"/>
</dbReference>
<evidence type="ECO:0000313" key="7">
    <source>
        <dbReference type="Proteomes" id="UP000824025"/>
    </source>
</evidence>
<dbReference type="Pfam" id="PF01553">
    <property type="entry name" value="Acyltransferase"/>
    <property type="match status" value="1"/>
</dbReference>
<feature type="domain" description="Phospholipid/glycerol acyltransferase" evidence="5">
    <location>
        <begin position="89"/>
        <end position="204"/>
    </location>
</feature>
<feature type="transmembrane region" description="Helical" evidence="4">
    <location>
        <begin position="53"/>
        <end position="71"/>
    </location>
</feature>
<dbReference type="CDD" id="cd07989">
    <property type="entry name" value="LPLAT_AGPAT-like"/>
    <property type="match status" value="1"/>
</dbReference>
<dbReference type="Proteomes" id="UP000824025">
    <property type="component" value="Unassembled WGS sequence"/>
</dbReference>
<keyword evidence="2 6" id="KW-0012">Acyltransferase</keyword>
<gene>
    <name evidence="6" type="ORF">H9726_03975</name>
</gene>
<comment type="caution">
    <text evidence="6">The sequence shown here is derived from an EMBL/GenBank/DDBJ whole genome shotgun (WGS) entry which is preliminary data.</text>
</comment>
<reference evidence="6" key="1">
    <citation type="journal article" date="2021" name="PeerJ">
        <title>Extensive microbial diversity within the chicken gut microbiome revealed by metagenomics and culture.</title>
        <authorList>
            <person name="Gilroy R."/>
            <person name="Ravi A."/>
            <person name="Getino M."/>
            <person name="Pursley I."/>
            <person name="Horton D.L."/>
            <person name="Alikhan N.F."/>
            <person name="Baker D."/>
            <person name="Gharbi K."/>
            <person name="Hall N."/>
            <person name="Watson M."/>
            <person name="Adriaenssens E.M."/>
            <person name="Foster-Nyarko E."/>
            <person name="Jarju S."/>
            <person name="Secka A."/>
            <person name="Antonio M."/>
            <person name="Oren A."/>
            <person name="Chaudhuri R.R."/>
            <person name="La Ragione R."/>
            <person name="Hildebrand F."/>
            <person name="Pallen M.J."/>
        </authorList>
    </citation>
    <scope>NUCLEOTIDE SEQUENCE</scope>
    <source>
        <strain evidence="6">CHK192-19661</strain>
    </source>
</reference>
<dbReference type="PANTHER" id="PTHR10434:SF11">
    <property type="entry name" value="1-ACYL-SN-GLYCEROL-3-PHOSPHATE ACYLTRANSFERASE"/>
    <property type="match status" value="1"/>
</dbReference>
<dbReference type="PANTHER" id="PTHR10434">
    <property type="entry name" value="1-ACYL-SN-GLYCEROL-3-PHOSPHATE ACYLTRANSFERASE"/>
    <property type="match status" value="1"/>
</dbReference>
<keyword evidence="1" id="KW-0808">Transferase</keyword>
<proteinExistence type="predicted"/>
<dbReference type="InterPro" id="IPR002123">
    <property type="entry name" value="Plipid/glycerol_acylTrfase"/>
</dbReference>
<evidence type="ECO:0000256" key="4">
    <source>
        <dbReference type="SAM" id="Phobius"/>
    </source>
</evidence>
<accession>A0A9D2IHU7</accession>
<name>A0A9D2IHU7_9FIRM</name>
<reference evidence="6" key="2">
    <citation type="submission" date="2021-04" db="EMBL/GenBank/DDBJ databases">
        <authorList>
            <person name="Gilroy R."/>
        </authorList>
    </citation>
    <scope>NUCLEOTIDE SEQUENCE</scope>
    <source>
        <strain evidence="6">CHK192-19661</strain>
    </source>
</reference>
<sequence>MNQKQWIARQEELEREGKYDVDMNEEHRTFDALSIDEGYDYLLHTPIERVRRAVVLSVVAAVGPVITWFGLGARVKGRENLRALKGKGAICACTHTHHLDTLLIKNALGPFRTFHTGSYYLLKKGELGRIFKSGGFLPVGTTLADMRNLQVAVGELVKQGKIVNYYPEHALWPRYEKLRPFKPGAFRVAVKFGVPVLPVFIEFRQTKLRRFFHLKKKVIVHILPAVYAPEEGTDRARAAALSEAVFGAMRKKGTELYGEDVKAPEPQVGDDGTEQKA</sequence>
<feature type="region of interest" description="Disordered" evidence="3">
    <location>
        <begin position="257"/>
        <end position="277"/>
    </location>
</feature>
<keyword evidence="4" id="KW-0472">Membrane</keyword>
<evidence type="ECO:0000256" key="1">
    <source>
        <dbReference type="ARBA" id="ARBA00022679"/>
    </source>
</evidence>
<keyword evidence="4" id="KW-1133">Transmembrane helix</keyword>
<evidence type="ECO:0000313" key="6">
    <source>
        <dbReference type="EMBL" id="HIZ09627.1"/>
    </source>
</evidence>
<dbReference type="EMBL" id="DXCF01000021">
    <property type="protein sequence ID" value="HIZ09627.1"/>
    <property type="molecule type" value="Genomic_DNA"/>
</dbReference>
<organism evidence="6 7">
    <name type="scientific">Candidatus Borkfalkia avicola</name>
    <dbReference type="NCBI Taxonomy" id="2838503"/>
    <lineage>
        <taxon>Bacteria</taxon>
        <taxon>Bacillati</taxon>
        <taxon>Bacillota</taxon>
        <taxon>Clostridia</taxon>
        <taxon>Christensenellales</taxon>
        <taxon>Christensenellaceae</taxon>
        <taxon>Candidatus Borkfalkia</taxon>
    </lineage>
</organism>
<dbReference type="SMART" id="SM00563">
    <property type="entry name" value="PlsC"/>
    <property type="match status" value="1"/>
</dbReference>
<evidence type="ECO:0000256" key="3">
    <source>
        <dbReference type="SAM" id="MobiDB-lite"/>
    </source>
</evidence>
<evidence type="ECO:0000259" key="5">
    <source>
        <dbReference type="SMART" id="SM00563"/>
    </source>
</evidence>
<dbReference type="AlphaFoldDB" id="A0A9D2IHU7"/>
<dbReference type="GO" id="GO:0006654">
    <property type="term" value="P:phosphatidic acid biosynthetic process"/>
    <property type="evidence" value="ECO:0007669"/>
    <property type="project" value="TreeGrafter"/>
</dbReference>
<dbReference type="SUPFAM" id="SSF69593">
    <property type="entry name" value="Glycerol-3-phosphate (1)-acyltransferase"/>
    <property type="match status" value="1"/>
</dbReference>
<keyword evidence="4" id="KW-0812">Transmembrane</keyword>
<protein>
    <submittedName>
        <fullName evidence="6">1-acyl-sn-glycerol-3-phosphate acyltransferase</fullName>
    </submittedName>
</protein>